<organism evidence="2 3">
    <name type="scientific">Bombyx mori</name>
    <name type="common">Silk moth</name>
    <dbReference type="NCBI Taxonomy" id="7091"/>
    <lineage>
        <taxon>Eukaryota</taxon>
        <taxon>Metazoa</taxon>
        <taxon>Ecdysozoa</taxon>
        <taxon>Arthropoda</taxon>
        <taxon>Hexapoda</taxon>
        <taxon>Insecta</taxon>
        <taxon>Pterygota</taxon>
        <taxon>Neoptera</taxon>
        <taxon>Endopterygota</taxon>
        <taxon>Lepidoptera</taxon>
        <taxon>Glossata</taxon>
        <taxon>Ditrysia</taxon>
        <taxon>Bombycoidea</taxon>
        <taxon>Bombycidae</taxon>
        <taxon>Bombycinae</taxon>
        <taxon>Bombyx</taxon>
    </lineage>
</organism>
<dbReference type="EnsemblMetazoa" id="XM_021348265.2">
    <property type="protein sequence ID" value="XP_021203940.2"/>
    <property type="gene ID" value="LOC110385259"/>
</dbReference>
<dbReference type="AlphaFoldDB" id="A0A8R2HQ78"/>
<name>A0A8R2HQ78_BOMMO</name>
<dbReference type="Proteomes" id="UP000005204">
    <property type="component" value="Unassembled WGS sequence"/>
</dbReference>
<reference evidence="3" key="1">
    <citation type="journal article" date="2008" name="Insect Biochem. Mol. Biol.">
        <title>The genome of a lepidopteran model insect, the silkworm Bombyx mori.</title>
        <authorList>
            <consortium name="International Silkworm Genome Consortium"/>
        </authorList>
    </citation>
    <scope>NUCLEOTIDE SEQUENCE [LARGE SCALE GENOMIC DNA]</scope>
    <source>
        <strain evidence="3">p50T</strain>
    </source>
</reference>
<keyword evidence="3" id="KW-1185">Reference proteome</keyword>
<feature type="compositionally biased region" description="Basic and acidic residues" evidence="1">
    <location>
        <begin position="55"/>
        <end position="64"/>
    </location>
</feature>
<evidence type="ECO:0000256" key="1">
    <source>
        <dbReference type="SAM" id="MobiDB-lite"/>
    </source>
</evidence>
<evidence type="ECO:0000313" key="3">
    <source>
        <dbReference type="Proteomes" id="UP000005204"/>
    </source>
</evidence>
<proteinExistence type="predicted"/>
<feature type="region of interest" description="Disordered" evidence="1">
    <location>
        <begin position="14"/>
        <end position="66"/>
    </location>
</feature>
<protein>
    <submittedName>
        <fullName evidence="2">Uncharacterized protein</fullName>
    </submittedName>
</protein>
<sequence length="113" mass="12984">MFEWSQSSVRMVVSTTRRQDGGTYPRGLTRGPTTSETMPGRKRQQTGLSRTLVSLEKKREKSKTEASVTEMIQKAANEVQLTSVINHNNITRITFNFNCYFTFFVAVNRRLFV</sequence>
<accession>A0A8R2HQ78</accession>
<evidence type="ECO:0000313" key="2">
    <source>
        <dbReference type="EnsemblMetazoa" id="XP_021203940.2"/>
    </source>
</evidence>
<reference evidence="2" key="2">
    <citation type="submission" date="2022-06" db="UniProtKB">
        <authorList>
            <consortium name="EnsemblMetazoa"/>
        </authorList>
    </citation>
    <scope>IDENTIFICATION</scope>
    <source>
        <strain evidence="2">p50T (Dazao)</strain>
    </source>
</reference>